<organism evidence="1 2">
    <name type="scientific">Agaricicola taiwanensis</name>
    <dbReference type="NCBI Taxonomy" id="591372"/>
    <lineage>
        <taxon>Bacteria</taxon>
        <taxon>Pseudomonadati</taxon>
        <taxon>Pseudomonadota</taxon>
        <taxon>Alphaproteobacteria</taxon>
        <taxon>Rhodobacterales</taxon>
        <taxon>Paracoccaceae</taxon>
        <taxon>Agaricicola</taxon>
    </lineage>
</organism>
<evidence type="ECO:0000313" key="2">
    <source>
        <dbReference type="Proteomes" id="UP000602745"/>
    </source>
</evidence>
<sequence>MTPMRRIEAARAALARAAWTRGTSPAYAEDQVIDLLVDIRHLCDAAGLDYTRCNYLARGHYHHETGGAS</sequence>
<dbReference type="RefSeq" id="WP_188408455.1">
    <property type="nucleotide sequence ID" value="NZ_BMCP01000001.1"/>
</dbReference>
<proteinExistence type="predicted"/>
<dbReference type="Proteomes" id="UP000602745">
    <property type="component" value="Unassembled WGS sequence"/>
</dbReference>
<name>A0A8J2VND8_9RHOB</name>
<keyword evidence="2" id="KW-1185">Reference proteome</keyword>
<dbReference type="AlphaFoldDB" id="A0A8J2VND8"/>
<evidence type="ECO:0000313" key="1">
    <source>
        <dbReference type="EMBL" id="GGE33648.1"/>
    </source>
</evidence>
<reference evidence="1" key="1">
    <citation type="journal article" date="2014" name="Int. J. Syst. Evol. Microbiol.">
        <title>Complete genome sequence of Corynebacterium casei LMG S-19264T (=DSM 44701T), isolated from a smear-ripened cheese.</title>
        <authorList>
            <consortium name="US DOE Joint Genome Institute (JGI-PGF)"/>
            <person name="Walter F."/>
            <person name="Albersmeier A."/>
            <person name="Kalinowski J."/>
            <person name="Ruckert C."/>
        </authorList>
    </citation>
    <scope>NUCLEOTIDE SEQUENCE</scope>
    <source>
        <strain evidence="1">CCM 7684</strain>
    </source>
</reference>
<protein>
    <submittedName>
        <fullName evidence="1">Uncharacterized protein</fullName>
    </submittedName>
</protein>
<reference evidence="1" key="2">
    <citation type="submission" date="2020-09" db="EMBL/GenBank/DDBJ databases">
        <authorList>
            <person name="Sun Q."/>
            <person name="Sedlacek I."/>
        </authorList>
    </citation>
    <scope>NUCLEOTIDE SEQUENCE</scope>
    <source>
        <strain evidence="1">CCM 7684</strain>
    </source>
</reference>
<gene>
    <name evidence="1" type="ORF">GCM10007276_08710</name>
</gene>
<dbReference type="EMBL" id="BMCP01000001">
    <property type="protein sequence ID" value="GGE33648.1"/>
    <property type="molecule type" value="Genomic_DNA"/>
</dbReference>
<accession>A0A8J2VND8</accession>
<comment type="caution">
    <text evidence="1">The sequence shown here is derived from an EMBL/GenBank/DDBJ whole genome shotgun (WGS) entry which is preliminary data.</text>
</comment>